<reference evidence="2 3" key="1">
    <citation type="journal article" date="2019" name="Sci. Rep.">
        <title>Orb-weaving spider Araneus ventricosus genome elucidates the spidroin gene catalogue.</title>
        <authorList>
            <person name="Kono N."/>
            <person name="Nakamura H."/>
            <person name="Ohtoshi R."/>
            <person name="Moran D.A.P."/>
            <person name="Shinohara A."/>
            <person name="Yoshida Y."/>
            <person name="Fujiwara M."/>
            <person name="Mori M."/>
            <person name="Tomita M."/>
            <person name="Arakawa K."/>
        </authorList>
    </citation>
    <scope>NUCLEOTIDE SEQUENCE [LARGE SCALE GENOMIC DNA]</scope>
</reference>
<gene>
    <name evidence="2" type="ORF">AVEN_87190_1</name>
</gene>
<evidence type="ECO:0000256" key="1">
    <source>
        <dbReference type="SAM" id="MobiDB-lite"/>
    </source>
</evidence>
<evidence type="ECO:0000313" key="3">
    <source>
        <dbReference type="Proteomes" id="UP000499080"/>
    </source>
</evidence>
<dbReference type="EMBL" id="BGPR01205484">
    <property type="protein sequence ID" value="GBN29047.1"/>
    <property type="molecule type" value="Genomic_DNA"/>
</dbReference>
<sequence length="294" mass="34462">MEIPNIVSCIAVVPWAWILMKLIVFGDVFNLLPMAILGYLLYLLDSAIRKHNLDKMIAKQDQKLKRKESSSQTVQCEFAEKSIQAKPDNVDAFTQTERRRIQEVSTQTVQTKIDAFTQMEYKEFDVKATQTICPIMAEKEVQTLWDKPKKKKFKLRPTLFWKKKVKTQPKPSKPRVPAKKRNPQPTIPLTDEFLNYHREKHAYLRRKIKFSPKLDEIREDDEDVDEPEICNLQTEDESGPEVTEMGENTKEEKDCMMLPQSGDSCTQWLEASEKQSKPTFWRKKLKKLQKVLKK</sequence>
<evidence type="ECO:0000313" key="2">
    <source>
        <dbReference type="EMBL" id="GBN29047.1"/>
    </source>
</evidence>
<comment type="caution">
    <text evidence="2">The sequence shown here is derived from an EMBL/GenBank/DDBJ whole genome shotgun (WGS) entry which is preliminary data.</text>
</comment>
<organism evidence="2 3">
    <name type="scientific">Araneus ventricosus</name>
    <name type="common">Orbweaver spider</name>
    <name type="synonym">Epeira ventricosa</name>
    <dbReference type="NCBI Taxonomy" id="182803"/>
    <lineage>
        <taxon>Eukaryota</taxon>
        <taxon>Metazoa</taxon>
        <taxon>Ecdysozoa</taxon>
        <taxon>Arthropoda</taxon>
        <taxon>Chelicerata</taxon>
        <taxon>Arachnida</taxon>
        <taxon>Araneae</taxon>
        <taxon>Araneomorphae</taxon>
        <taxon>Entelegynae</taxon>
        <taxon>Araneoidea</taxon>
        <taxon>Araneidae</taxon>
        <taxon>Araneus</taxon>
    </lineage>
</organism>
<feature type="region of interest" description="Disordered" evidence="1">
    <location>
        <begin position="165"/>
        <end position="189"/>
    </location>
</feature>
<keyword evidence="3" id="KW-1185">Reference proteome</keyword>
<feature type="compositionally biased region" description="Basic residues" evidence="1">
    <location>
        <begin position="165"/>
        <end position="182"/>
    </location>
</feature>
<accession>A0A4Y2MT93</accession>
<dbReference type="AlphaFoldDB" id="A0A4Y2MT93"/>
<dbReference type="Proteomes" id="UP000499080">
    <property type="component" value="Unassembled WGS sequence"/>
</dbReference>
<proteinExistence type="predicted"/>
<protein>
    <submittedName>
        <fullName evidence="2">Uncharacterized protein</fullName>
    </submittedName>
</protein>
<name>A0A4Y2MT93_ARAVE</name>